<sequence>MANEEEEQELGRPSALGSEDARIHGLLPFHNKAKFKKFKDEDPPSSFSHNVIVVEGELHTPVEWEPGELPFLKSDIHDLLHKELVSMHGYWSVRFLDPTRAGGSETYGDRFRSVFIFRTVELMVRPLSEENNGGYESPGYLKSVQPRHYPGQPAIHIHTSPGSACTLTLFVVVIIGSALSTRRTVCRPS</sequence>
<reference evidence="1 2" key="1">
    <citation type="journal article" date="2024" name="IMA Fungus">
        <title>IMA Genome - F19 : A genome assembly and annotation guide to empower mycologists, including annotated draft genome sequences of Ceratocystis pirilliformis, Diaporthe australafricana, Fusarium ophioides, Paecilomyces lecythidis, and Sporothrix stenoceras.</title>
        <authorList>
            <person name="Aylward J."/>
            <person name="Wilson A.M."/>
            <person name="Visagie C.M."/>
            <person name="Spraker J."/>
            <person name="Barnes I."/>
            <person name="Buitendag C."/>
            <person name="Ceriani C."/>
            <person name="Del Mar Angel L."/>
            <person name="du Plessis D."/>
            <person name="Fuchs T."/>
            <person name="Gasser K."/>
            <person name="Kramer D."/>
            <person name="Li W."/>
            <person name="Munsamy K."/>
            <person name="Piso A."/>
            <person name="Price J.L."/>
            <person name="Sonnekus B."/>
            <person name="Thomas C."/>
            <person name="van der Nest A."/>
            <person name="van Dijk A."/>
            <person name="van Heerden A."/>
            <person name="van Vuuren N."/>
            <person name="Yilmaz N."/>
            <person name="Duong T.A."/>
            <person name="van der Merwe N.A."/>
            <person name="Wingfield M.J."/>
            <person name="Wingfield B.D."/>
        </authorList>
    </citation>
    <scope>NUCLEOTIDE SEQUENCE [LARGE SCALE GENOMIC DNA]</scope>
    <source>
        <strain evidence="1 2">CMW 18300</strain>
    </source>
</reference>
<dbReference type="EMBL" id="JAWRVE010000220">
    <property type="protein sequence ID" value="KAL1848359.1"/>
    <property type="molecule type" value="Genomic_DNA"/>
</dbReference>
<dbReference type="Proteomes" id="UP001583177">
    <property type="component" value="Unassembled WGS sequence"/>
</dbReference>
<gene>
    <name evidence="1" type="ORF">Daus18300_013641</name>
</gene>
<proteinExistence type="predicted"/>
<accession>A0ABR3VYB3</accession>
<evidence type="ECO:0000313" key="1">
    <source>
        <dbReference type="EMBL" id="KAL1848359.1"/>
    </source>
</evidence>
<keyword evidence="2" id="KW-1185">Reference proteome</keyword>
<comment type="caution">
    <text evidence="1">The sequence shown here is derived from an EMBL/GenBank/DDBJ whole genome shotgun (WGS) entry which is preliminary data.</text>
</comment>
<protein>
    <submittedName>
        <fullName evidence="1">Uncharacterized protein</fullName>
    </submittedName>
</protein>
<name>A0ABR3VYB3_9PEZI</name>
<organism evidence="1 2">
    <name type="scientific">Diaporthe australafricana</name>
    <dbReference type="NCBI Taxonomy" id="127596"/>
    <lineage>
        <taxon>Eukaryota</taxon>
        <taxon>Fungi</taxon>
        <taxon>Dikarya</taxon>
        <taxon>Ascomycota</taxon>
        <taxon>Pezizomycotina</taxon>
        <taxon>Sordariomycetes</taxon>
        <taxon>Sordariomycetidae</taxon>
        <taxon>Diaporthales</taxon>
        <taxon>Diaporthaceae</taxon>
        <taxon>Diaporthe</taxon>
    </lineage>
</organism>
<evidence type="ECO:0000313" key="2">
    <source>
        <dbReference type="Proteomes" id="UP001583177"/>
    </source>
</evidence>